<dbReference type="EMBL" id="HBHJ01015806">
    <property type="protein sequence ID" value="CAD9687724.1"/>
    <property type="molecule type" value="Transcribed_RNA"/>
</dbReference>
<keyword evidence="3 10" id="KW-0812">Transmembrane</keyword>
<comment type="subcellular location">
    <subcellularLocation>
        <location evidence="8">Golgi apparatus</location>
        <location evidence="8">trans-Golgi network membrane</location>
        <topology evidence="8">Single-pass type IV membrane protein</topology>
    </subcellularLocation>
</comment>
<reference evidence="12" key="1">
    <citation type="submission" date="2021-01" db="EMBL/GenBank/DDBJ databases">
        <authorList>
            <person name="Corre E."/>
            <person name="Pelletier E."/>
            <person name="Niang G."/>
            <person name="Scheremetjew M."/>
            <person name="Finn R."/>
            <person name="Kale V."/>
            <person name="Holt S."/>
            <person name="Cochrane G."/>
            <person name="Meng A."/>
            <person name="Brown T."/>
            <person name="Cohen L."/>
        </authorList>
    </citation>
    <scope>NUCLEOTIDE SEQUENCE</scope>
    <source>
        <strain evidence="12">CCMP1243</strain>
    </source>
</reference>
<proteinExistence type="inferred from homology"/>
<dbReference type="Pfam" id="PF05739">
    <property type="entry name" value="SNARE"/>
    <property type="match status" value="1"/>
</dbReference>
<keyword evidence="9" id="KW-0175">Coiled coil</keyword>
<keyword evidence="7 10" id="KW-0472">Membrane</keyword>
<comment type="similarity">
    <text evidence="1">Belongs to the syntaxin family.</text>
</comment>
<dbReference type="InterPro" id="IPR010989">
    <property type="entry name" value="SNARE"/>
</dbReference>
<sequence length="246" mass="28290">MAAAQDPFYVVKDELTAKVHTIQKRLQTFKRLLETTDTATNQDFKDSKKALGRDLKAAEKQLKDLTLTVEFVQKDRAQFAHIDDYDLQQRTTYIAETKQALGEIKAYYSGDDVKRKLADDMRKDIMKQPTSNLGATSSDAMENTHFIQGQQAQQRMIMEQQDEDLEELGYAVDRVNDMAVGINTELKTQNRMLKDLESDLDEATEKMNFVMGKLAKLLKTKDTCQIWTVIILFFIVLLLIFLLIYT</sequence>
<name>A0A7S2S2M2_9STRA</name>
<dbReference type="GO" id="GO:0016020">
    <property type="term" value="C:membrane"/>
    <property type="evidence" value="ECO:0007669"/>
    <property type="project" value="InterPro"/>
</dbReference>
<dbReference type="CDD" id="cd15841">
    <property type="entry name" value="SNARE_Qc"/>
    <property type="match status" value="1"/>
</dbReference>
<keyword evidence="2" id="KW-0813">Transport</keyword>
<evidence type="ECO:0000256" key="1">
    <source>
        <dbReference type="ARBA" id="ARBA00009063"/>
    </source>
</evidence>
<evidence type="ECO:0000256" key="9">
    <source>
        <dbReference type="SAM" id="Coils"/>
    </source>
</evidence>
<dbReference type="PROSITE" id="PS50192">
    <property type="entry name" value="T_SNARE"/>
    <property type="match status" value="1"/>
</dbReference>
<evidence type="ECO:0000256" key="10">
    <source>
        <dbReference type="SAM" id="Phobius"/>
    </source>
</evidence>
<dbReference type="GO" id="GO:0015031">
    <property type="term" value="P:protein transport"/>
    <property type="evidence" value="ECO:0007669"/>
    <property type="project" value="UniProtKB-KW"/>
</dbReference>
<feature type="domain" description="T-SNARE coiled-coil homology" evidence="11">
    <location>
        <begin position="155"/>
        <end position="217"/>
    </location>
</feature>
<dbReference type="Gene3D" id="1.20.5.110">
    <property type="match status" value="1"/>
</dbReference>
<dbReference type="Pfam" id="PF09177">
    <property type="entry name" value="STX6_10_61_N"/>
    <property type="match status" value="1"/>
</dbReference>
<keyword evidence="4" id="KW-0653">Protein transport</keyword>
<organism evidence="12">
    <name type="scientific">Rhizochromulina marina</name>
    <dbReference type="NCBI Taxonomy" id="1034831"/>
    <lineage>
        <taxon>Eukaryota</taxon>
        <taxon>Sar</taxon>
        <taxon>Stramenopiles</taxon>
        <taxon>Ochrophyta</taxon>
        <taxon>Dictyochophyceae</taxon>
        <taxon>Rhizochromulinales</taxon>
        <taxon>Rhizochromulina</taxon>
    </lineage>
</organism>
<evidence type="ECO:0000256" key="4">
    <source>
        <dbReference type="ARBA" id="ARBA00022927"/>
    </source>
</evidence>
<evidence type="ECO:0000256" key="2">
    <source>
        <dbReference type="ARBA" id="ARBA00022448"/>
    </source>
</evidence>
<feature type="transmembrane region" description="Helical" evidence="10">
    <location>
        <begin position="226"/>
        <end position="245"/>
    </location>
</feature>
<evidence type="ECO:0000313" key="12">
    <source>
        <dbReference type="EMBL" id="CAD9687724.1"/>
    </source>
</evidence>
<evidence type="ECO:0000256" key="5">
    <source>
        <dbReference type="ARBA" id="ARBA00022989"/>
    </source>
</evidence>
<dbReference type="SUPFAM" id="SSF58038">
    <property type="entry name" value="SNARE fusion complex"/>
    <property type="match status" value="1"/>
</dbReference>
<dbReference type="PANTHER" id="PTHR12791">
    <property type="entry name" value="GOLGI SNARE BET1-RELATED"/>
    <property type="match status" value="1"/>
</dbReference>
<feature type="coiled-coil region" evidence="9">
    <location>
        <begin position="41"/>
        <end position="75"/>
    </location>
</feature>
<evidence type="ECO:0000256" key="6">
    <source>
        <dbReference type="ARBA" id="ARBA00023034"/>
    </source>
</evidence>
<dbReference type="GO" id="GO:0005794">
    <property type="term" value="C:Golgi apparatus"/>
    <property type="evidence" value="ECO:0007669"/>
    <property type="project" value="UniProtKB-SubCell"/>
</dbReference>
<gene>
    <name evidence="12" type="ORF">RMAR1173_LOCUS10516</name>
</gene>
<dbReference type="AlphaFoldDB" id="A0A7S2S2M2"/>
<accession>A0A7S2S2M2</accession>
<dbReference type="InterPro" id="IPR015260">
    <property type="entry name" value="Syntaxin-6/10/61_N"/>
</dbReference>
<keyword evidence="6" id="KW-0333">Golgi apparatus</keyword>
<keyword evidence="5 10" id="KW-1133">Transmembrane helix</keyword>
<evidence type="ECO:0000259" key="11">
    <source>
        <dbReference type="PROSITE" id="PS50192"/>
    </source>
</evidence>
<dbReference type="FunFam" id="1.20.58.90:FF:000004">
    <property type="entry name" value="Syntaxin 10"/>
    <property type="match status" value="1"/>
</dbReference>
<dbReference type="SUPFAM" id="SSF47661">
    <property type="entry name" value="t-snare proteins"/>
    <property type="match status" value="1"/>
</dbReference>
<evidence type="ECO:0000256" key="3">
    <source>
        <dbReference type="ARBA" id="ARBA00022692"/>
    </source>
</evidence>
<dbReference type="SMART" id="SM00397">
    <property type="entry name" value="t_SNARE"/>
    <property type="match status" value="1"/>
</dbReference>
<evidence type="ECO:0000256" key="7">
    <source>
        <dbReference type="ARBA" id="ARBA00023136"/>
    </source>
</evidence>
<dbReference type="GO" id="GO:0048193">
    <property type="term" value="P:Golgi vesicle transport"/>
    <property type="evidence" value="ECO:0007669"/>
    <property type="project" value="InterPro"/>
</dbReference>
<evidence type="ECO:0000256" key="8">
    <source>
        <dbReference type="ARBA" id="ARBA00037801"/>
    </source>
</evidence>
<protein>
    <recommendedName>
        <fullName evidence="11">t-SNARE coiled-coil homology domain-containing protein</fullName>
    </recommendedName>
</protein>
<dbReference type="InterPro" id="IPR000727">
    <property type="entry name" value="T_SNARE_dom"/>
</dbReference>
<feature type="coiled-coil region" evidence="9">
    <location>
        <begin position="186"/>
        <end position="213"/>
    </location>
</feature>
<dbReference type="Gene3D" id="1.20.58.90">
    <property type="match status" value="1"/>
</dbReference>